<evidence type="ECO:0000313" key="2">
    <source>
        <dbReference type="Proteomes" id="UP000321201"/>
    </source>
</evidence>
<reference evidence="1 2" key="1">
    <citation type="submission" date="2019-08" db="EMBL/GenBank/DDBJ databases">
        <title>Pelomicrobium methylotrophicum gen. nov., sp. nov. a moderately thermophilic, facultatively anaerobic, lithoautotrophic and methylotrophic bacterium isolated from a terrestrial mud volcano.</title>
        <authorList>
            <person name="Slobodkina G.B."/>
            <person name="Merkel A.Y."/>
            <person name="Slobodkin A.I."/>
        </authorList>
    </citation>
    <scope>NUCLEOTIDE SEQUENCE [LARGE SCALE GENOMIC DNA]</scope>
    <source>
        <strain evidence="1 2">SM250</strain>
    </source>
</reference>
<protein>
    <submittedName>
        <fullName evidence="1">DUF4936 family protein</fullName>
    </submittedName>
</protein>
<dbReference type="AlphaFoldDB" id="A0A5C7EM86"/>
<dbReference type="RefSeq" id="WP_147798159.1">
    <property type="nucleotide sequence ID" value="NZ_VPFL01000001.1"/>
</dbReference>
<accession>A0A5C7EM86</accession>
<dbReference type="Proteomes" id="UP000321201">
    <property type="component" value="Unassembled WGS sequence"/>
</dbReference>
<dbReference type="InterPro" id="IPR032556">
    <property type="entry name" value="DUF4936"/>
</dbReference>
<name>A0A5C7EM86_9PROT</name>
<gene>
    <name evidence="1" type="ORF">FR698_00145</name>
</gene>
<keyword evidence="2" id="KW-1185">Reference proteome</keyword>
<proteinExistence type="predicted"/>
<dbReference type="EMBL" id="VPFL01000001">
    <property type="protein sequence ID" value="TXF13573.1"/>
    <property type="molecule type" value="Genomic_DNA"/>
</dbReference>
<evidence type="ECO:0000313" key="1">
    <source>
        <dbReference type="EMBL" id="TXF13573.1"/>
    </source>
</evidence>
<dbReference type="Pfam" id="PF16290">
    <property type="entry name" value="DUF4936"/>
    <property type="match status" value="1"/>
</dbReference>
<sequence>MILAYYIYYRIDPAQADTAAARIRELQTALDCRTGVAGRLLKKRDEPDLWMEIYEEVQDPARFEQALAELVEEKGINALLAPGSCRRAECFVMD</sequence>
<dbReference type="OrthoDB" id="8527613at2"/>
<dbReference type="InParanoid" id="A0A5C7EM86"/>
<organism evidence="1 2">
    <name type="scientific">Pelomicrobium methylotrophicum</name>
    <dbReference type="NCBI Taxonomy" id="2602750"/>
    <lineage>
        <taxon>Bacteria</taxon>
        <taxon>Pseudomonadati</taxon>
        <taxon>Pseudomonadota</taxon>
        <taxon>Hydrogenophilia</taxon>
        <taxon>Hydrogenophilia incertae sedis</taxon>
        <taxon>Pelomicrobium</taxon>
    </lineage>
</organism>
<comment type="caution">
    <text evidence="1">The sequence shown here is derived from an EMBL/GenBank/DDBJ whole genome shotgun (WGS) entry which is preliminary data.</text>
</comment>